<keyword evidence="5" id="KW-0812">Transmembrane</keyword>
<dbReference type="STRING" id="448385.sce7005"/>
<dbReference type="InterPro" id="IPR005616">
    <property type="entry name" value="CcmH/CycL/Ccl2/NrfF_N"/>
</dbReference>
<dbReference type="KEGG" id="scl:sce7005"/>
<sequence length="209" mass="22529">MTLACLAMIQRDHDGSANDPARFPHRVRKASGSMGLRSRRSSRWRRVAALAAAVAGMALSGRAEPAPPSQAASELVDSTPAPGERALAARLLAPCCWDQTLDVHESEVARDLRREIHARLRRGEAADAIEQDLVARYGERLRAAPSSGTLGKVALGLLLIIAATFLGIFALLRSWRSNVAQAAPSGGTLAAARDEYDERLDDELRERDA</sequence>
<evidence type="ECO:0000256" key="1">
    <source>
        <dbReference type="ARBA" id="ARBA00010342"/>
    </source>
</evidence>
<comment type="function">
    <text evidence="5">Possible subunit of a heme lyase.</text>
</comment>
<evidence type="ECO:0000256" key="5">
    <source>
        <dbReference type="RuleBase" id="RU364112"/>
    </source>
</evidence>
<protein>
    <recommendedName>
        <fullName evidence="5">Cytochrome c-type biogenesis protein</fullName>
    </recommendedName>
</protein>
<accession>A9GY23</accession>
<keyword evidence="8" id="KW-1185">Reference proteome</keyword>
<dbReference type="GO" id="GO:0046872">
    <property type="term" value="F:metal ion binding"/>
    <property type="evidence" value="ECO:0007669"/>
    <property type="project" value="UniProtKB-KW"/>
</dbReference>
<dbReference type="EMBL" id="AM746676">
    <property type="protein sequence ID" value="CAN97174.1"/>
    <property type="molecule type" value="Genomic_DNA"/>
</dbReference>
<dbReference type="HOGENOM" id="CLU_1488126_0_0_7"/>
<comment type="similarity">
    <text evidence="1 5">Belongs to the CcmH/CycL/Ccl2/NrfF family.</text>
</comment>
<evidence type="ECO:0000256" key="2">
    <source>
        <dbReference type="ARBA" id="ARBA00022617"/>
    </source>
</evidence>
<dbReference type="Gene3D" id="1.10.8.640">
    <property type="entry name" value="Cytochrome C biogenesis protein"/>
    <property type="match status" value="1"/>
</dbReference>
<keyword evidence="2 5" id="KW-0349">Heme</keyword>
<dbReference type="BioCyc" id="SCEL448385:SCE_RS35945-MONOMER"/>
<evidence type="ECO:0000259" key="6">
    <source>
        <dbReference type="Pfam" id="PF03918"/>
    </source>
</evidence>
<evidence type="ECO:0000256" key="4">
    <source>
        <dbReference type="ARBA" id="ARBA00023004"/>
    </source>
</evidence>
<proteinExistence type="inferred from homology"/>
<dbReference type="Proteomes" id="UP000002139">
    <property type="component" value="Chromosome"/>
</dbReference>
<reference evidence="7 8" key="1">
    <citation type="journal article" date="2007" name="Nat. Biotechnol.">
        <title>Complete genome sequence of the myxobacterium Sorangium cellulosum.</title>
        <authorList>
            <person name="Schneiker S."/>
            <person name="Perlova O."/>
            <person name="Kaiser O."/>
            <person name="Gerth K."/>
            <person name="Alici A."/>
            <person name="Altmeyer M.O."/>
            <person name="Bartels D."/>
            <person name="Bekel T."/>
            <person name="Beyer S."/>
            <person name="Bode E."/>
            <person name="Bode H.B."/>
            <person name="Bolten C.J."/>
            <person name="Choudhuri J.V."/>
            <person name="Doss S."/>
            <person name="Elnakady Y.A."/>
            <person name="Frank B."/>
            <person name="Gaigalat L."/>
            <person name="Goesmann A."/>
            <person name="Groeger C."/>
            <person name="Gross F."/>
            <person name="Jelsbak L."/>
            <person name="Jelsbak L."/>
            <person name="Kalinowski J."/>
            <person name="Kegler C."/>
            <person name="Knauber T."/>
            <person name="Konietzny S."/>
            <person name="Kopp M."/>
            <person name="Krause L."/>
            <person name="Krug D."/>
            <person name="Linke B."/>
            <person name="Mahmud T."/>
            <person name="Martinez-Arias R."/>
            <person name="McHardy A.C."/>
            <person name="Merai M."/>
            <person name="Meyer F."/>
            <person name="Mormann S."/>
            <person name="Munoz-Dorado J."/>
            <person name="Perez J."/>
            <person name="Pradella S."/>
            <person name="Rachid S."/>
            <person name="Raddatz G."/>
            <person name="Rosenau F."/>
            <person name="Rueckert C."/>
            <person name="Sasse F."/>
            <person name="Scharfe M."/>
            <person name="Schuster S.C."/>
            <person name="Suen G."/>
            <person name="Treuner-Lange A."/>
            <person name="Velicer G.J."/>
            <person name="Vorholter F.-J."/>
            <person name="Weissman K.J."/>
            <person name="Welch R.D."/>
            <person name="Wenzel S.C."/>
            <person name="Whitworth D.E."/>
            <person name="Wilhelm S."/>
            <person name="Wittmann C."/>
            <person name="Bloecker H."/>
            <person name="Puehler A."/>
            <person name="Mueller R."/>
        </authorList>
    </citation>
    <scope>NUCLEOTIDE SEQUENCE [LARGE SCALE GENOMIC DNA]</scope>
    <source>
        <strain evidence="8">So ce56</strain>
    </source>
</reference>
<evidence type="ECO:0000256" key="3">
    <source>
        <dbReference type="ARBA" id="ARBA00022723"/>
    </source>
</evidence>
<dbReference type="AlphaFoldDB" id="A9GY23"/>
<dbReference type="eggNOG" id="COG3088">
    <property type="taxonomic scope" value="Bacteria"/>
</dbReference>
<keyword evidence="5" id="KW-1133">Transmembrane helix</keyword>
<feature type="transmembrane region" description="Helical" evidence="5">
    <location>
        <begin position="153"/>
        <end position="172"/>
    </location>
</feature>
<evidence type="ECO:0000313" key="7">
    <source>
        <dbReference type="EMBL" id="CAN97174.1"/>
    </source>
</evidence>
<dbReference type="Pfam" id="PF03918">
    <property type="entry name" value="CcmH"/>
    <property type="match status" value="1"/>
</dbReference>
<keyword evidence="4 5" id="KW-0408">Iron</keyword>
<gene>
    <name evidence="7" type="ordered locus">sce7005</name>
</gene>
<keyword evidence="5" id="KW-0732">Signal</keyword>
<keyword evidence="5" id="KW-0472">Membrane</keyword>
<dbReference type="CDD" id="cd16378">
    <property type="entry name" value="CcmH_N"/>
    <property type="match status" value="1"/>
</dbReference>
<name>A9GY23_SORC5</name>
<dbReference type="InterPro" id="IPR038297">
    <property type="entry name" value="CcmH/CycL/NrfF/Ccl2_sf"/>
</dbReference>
<keyword evidence="3 5" id="KW-0479">Metal-binding</keyword>
<evidence type="ECO:0000313" key="8">
    <source>
        <dbReference type="Proteomes" id="UP000002139"/>
    </source>
</evidence>
<feature type="domain" description="CcmH/CycL/Ccl2/NrfF N-terminal" evidence="6">
    <location>
        <begin position="71"/>
        <end position="191"/>
    </location>
</feature>
<organism evidence="7 8">
    <name type="scientific">Sorangium cellulosum (strain So ce56)</name>
    <name type="common">Polyangium cellulosum (strain So ce56)</name>
    <dbReference type="NCBI Taxonomy" id="448385"/>
    <lineage>
        <taxon>Bacteria</taxon>
        <taxon>Pseudomonadati</taxon>
        <taxon>Myxococcota</taxon>
        <taxon>Polyangia</taxon>
        <taxon>Polyangiales</taxon>
        <taxon>Polyangiaceae</taxon>
        <taxon>Sorangium</taxon>
    </lineage>
</organism>